<proteinExistence type="predicted"/>
<dbReference type="Pfam" id="PF12680">
    <property type="entry name" value="SnoaL_2"/>
    <property type="match status" value="1"/>
</dbReference>
<feature type="domain" description="SnoaL-like" evidence="1">
    <location>
        <begin position="32"/>
        <end position="127"/>
    </location>
</feature>
<accession>A0A5C9A120</accession>
<keyword evidence="3" id="KW-1185">Reference proteome</keyword>
<dbReference type="SUPFAM" id="SSF54427">
    <property type="entry name" value="NTF2-like"/>
    <property type="match status" value="1"/>
</dbReference>
<evidence type="ECO:0000313" key="2">
    <source>
        <dbReference type="EMBL" id="TXS94563.1"/>
    </source>
</evidence>
<name>A0A5C9A120_9GAMM</name>
<dbReference type="Gene3D" id="3.10.450.50">
    <property type="match status" value="1"/>
</dbReference>
<dbReference type="AlphaFoldDB" id="A0A5C9A120"/>
<dbReference type="EMBL" id="VRYZ01000001">
    <property type="protein sequence ID" value="TXS94563.1"/>
    <property type="molecule type" value="Genomic_DNA"/>
</dbReference>
<organism evidence="2 3">
    <name type="scientific">Parahaliea aestuarii</name>
    <dbReference type="NCBI Taxonomy" id="1852021"/>
    <lineage>
        <taxon>Bacteria</taxon>
        <taxon>Pseudomonadati</taxon>
        <taxon>Pseudomonadota</taxon>
        <taxon>Gammaproteobacteria</taxon>
        <taxon>Cellvibrionales</taxon>
        <taxon>Halieaceae</taxon>
        <taxon>Parahaliea</taxon>
    </lineage>
</organism>
<dbReference type="RefSeq" id="WP_148062416.1">
    <property type="nucleotide sequence ID" value="NZ_VRYZ01000001.1"/>
</dbReference>
<dbReference type="InterPro" id="IPR037401">
    <property type="entry name" value="SnoaL-like"/>
</dbReference>
<sequence>MALSDETLRATAQKLINAHAEASRSNEWTFFVDALYAQDCIYTCEYAGVMEVTARGIDEIKATHYGRDMQVGWEGWTFPYEGVYVGSDNRLVTHWLNRGPGQRPDGSHYQTPGISFITLNDDARIARQFDMFDLAHQMHLCDELEDAGLLSPQLKESWVLPMKSRLETQLARHR</sequence>
<dbReference type="Proteomes" id="UP000321933">
    <property type="component" value="Unassembled WGS sequence"/>
</dbReference>
<dbReference type="OrthoDB" id="4774268at2"/>
<gene>
    <name evidence="2" type="ORF">FVW59_01165</name>
</gene>
<evidence type="ECO:0000313" key="3">
    <source>
        <dbReference type="Proteomes" id="UP000321933"/>
    </source>
</evidence>
<comment type="caution">
    <text evidence="2">The sequence shown here is derived from an EMBL/GenBank/DDBJ whole genome shotgun (WGS) entry which is preliminary data.</text>
</comment>
<dbReference type="InterPro" id="IPR032710">
    <property type="entry name" value="NTF2-like_dom_sf"/>
</dbReference>
<evidence type="ECO:0000259" key="1">
    <source>
        <dbReference type="Pfam" id="PF12680"/>
    </source>
</evidence>
<protein>
    <submittedName>
        <fullName evidence="2">Nuclear transport factor 2 family protein</fullName>
    </submittedName>
</protein>
<reference evidence="2 3" key="1">
    <citation type="submission" date="2019-08" db="EMBL/GenBank/DDBJ databases">
        <title>Parahaliea maris sp. nov., isolated from the surface seawater.</title>
        <authorList>
            <person name="Liu Y."/>
        </authorList>
    </citation>
    <scope>NUCLEOTIDE SEQUENCE [LARGE SCALE GENOMIC DNA]</scope>
    <source>
        <strain evidence="2 3">S2-26</strain>
    </source>
</reference>